<evidence type="ECO:0000256" key="1">
    <source>
        <dbReference type="SAM" id="MobiDB-lite"/>
    </source>
</evidence>
<sequence>MPRNGVTGRRVVDVEEEVEVENAAAAEVHRSLSPFSAKTQESYGQHSTRSPKAEAPHLRCLLLPQNRSQPLHPALFKFIYFVQLESVVERLIAYEVTSKT</sequence>
<comment type="caution">
    <text evidence="2">The sequence shown here is derived from an EMBL/GenBank/DDBJ whole genome shotgun (WGS) entry which is preliminary data.</text>
</comment>
<feature type="region of interest" description="Disordered" evidence="1">
    <location>
        <begin position="31"/>
        <end position="51"/>
    </location>
</feature>
<organism evidence="2 3">
    <name type="scientific">Linum tenue</name>
    <dbReference type="NCBI Taxonomy" id="586396"/>
    <lineage>
        <taxon>Eukaryota</taxon>
        <taxon>Viridiplantae</taxon>
        <taxon>Streptophyta</taxon>
        <taxon>Embryophyta</taxon>
        <taxon>Tracheophyta</taxon>
        <taxon>Spermatophyta</taxon>
        <taxon>Magnoliopsida</taxon>
        <taxon>eudicotyledons</taxon>
        <taxon>Gunneridae</taxon>
        <taxon>Pentapetalae</taxon>
        <taxon>rosids</taxon>
        <taxon>fabids</taxon>
        <taxon>Malpighiales</taxon>
        <taxon>Linaceae</taxon>
        <taxon>Linum</taxon>
    </lineage>
</organism>
<keyword evidence="3" id="KW-1185">Reference proteome</keyword>
<evidence type="ECO:0000313" key="2">
    <source>
        <dbReference type="EMBL" id="CAI0454345.1"/>
    </source>
</evidence>
<dbReference type="EMBL" id="CAMGYJ010000008">
    <property type="protein sequence ID" value="CAI0454345.1"/>
    <property type="molecule type" value="Genomic_DNA"/>
</dbReference>
<reference evidence="2" key="1">
    <citation type="submission" date="2022-08" db="EMBL/GenBank/DDBJ databases">
        <authorList>
            <person name="Gutierrez-Valencia J."/>
        </authorList>
    </citation>
    <scope>NUCLEOTIDE SEQUENCE</scope>
</reference>
<dbReference type="AlphaFoldDB" id="A0AAV0N6Z1"/>
<protein>
    <submittedName>
        <fullName evidence="2">Uncharacterized protein</fullName>
    </submittedName>
</protein>
<evidence type="ECO:0000313" key="3">
    <source>
        <dbReference type="Proteomes" id="UP001154282"/>
    </source>
</evidence>
<gene>
    <name evidence="2" type="ORF">LITE_LOCUS31933</name>
</gene>
<name>A0AAV0N6Z1_9ROSI</name>
<feature type="compositionally biased region" description="Polar residues" evidence="1">
    <location>
        <begin position="33"/>
        <end position="50"/>
    </location>
</feature>
<proteinExistence type="predicted"/>
<accession>A0AAV0N6Z1</accession>
<dbReference type="Proteomes" id="UP001154282">
    <property type="component" value="Unassembled WGS sequence"/>
</dbReference>